<dbReference type="Gene3D" id="3.30.200.20">
    <property type="entry name" value="Phosphorylase Kinase, domain 1"/>
    <property type="match status" value="1"/>
</dbReference>
<evidence type="ECO:0000259" key="22">
    <source>
        <dbReference type="PROSITE" id="PS50219"/>
    </source>
</evidence>
<protein>
    <recommendedName>
        <fullName evidence="2">non-specific serine/threonine protein kinase</fullName>
        <ecNumber evidence="2">2.7.11.1</ecNumber>
    </recommendedName>
</protein>
<feature type="compositionally biased region" description="Low complexity" evidence="17">
    <location>
        <begin position="1929"/>
        <end position="1939"/>
    </location>
</feature>
<dbReference type="FunFam" id="3.30.200.20:FF:001055">
    <property type="entry name" value="Serine/threonine-protein kinase MRCK beta"/>
    <property type="match status" value="1"/>
</dbReference>
<dbReference type="SMART" id="SM00109">
    <property type="entry name" value="C1"/>
    <property type="match status" value="1"/>
</dbReference>
<dbReference type="EC" id="2.7.11.1" evidence="2"/>
<evidence type="ECO:0000256" key="1">
    <source>
        <dbReference type="ARBA" id="ARBA00005719"/>
    </source>
</evidence>
<feature type="domain" description="Protein kinase" evidence="19">
    <location>
        <begin position="50"/>
        <end position="318"/>
    </location>
</feature>
<dbReference type="PROSITE" id="PS50108">
    <property type="entry name" value="CRIB"/>
    <property type="match status" value="1"/>
</dbReference>
<evidence type="ECO:0000259" key="20">
    <source>
        <dbReference type="PROSITE" id="PS50081"/>
    </source>
</evidence>
<dbReference type="InterPro" id="IPR046349">
    <property type="entry name" value="C1-like_sf"/>
</dbReference>
<dbReference type="InterPro" id="IPR002219">
    <property type="entry name" value="PKC_DAG/PE"/>
</dbReference>
<reference evidence="25" key="1">
    <citation type="submission" date="2022-11" db="UniProtKB">
        <authorList>
            <consortium name="WormBaseParasite"/>
        </authorList>
    </citation>
    <scope>IDENTIFICATION</scope>
</reference>
<dbReference type="Pfam" id="PF00433">
    <property type="entry name" value="Pkinase_C"/>
    <property type="match status" value="1"/>
</dbReference>
<feature type="coiled-coil region" evidence="16">
    <location>
        <begin position="471"/>
        <end position="631"/>
    </location>
</feature>
<evidence type="ECO:0000259" key="18">
    <source>
        <dbReference type="PROSITE" id="PS50003"/>
    </source>
</evidence>
<dbReference type="SMART" id="SM00220">
    <property type="entry name" value="S_TKc"/>
    <property type="match status" value="1"/>
</dbReference>
<keyword evidence="11 15" id="KW-0067">ATP-binding</keyword>
<accession>A0A914H6S9</accession>
<feature type="region of interest" description="Disordered" evidence="17">
    <location>
        <begin position="425"/>
        <end position="465"/>
    </location>
</feature>
<evidence type="ECO:0000256" key="13">
    <source>
        <dbReference type="ARBA" id="ARBA00047899"/>
    </source>
</evidence>
<evidence type="ECO:0000256" key="5">
    <source>
        <dbReference type="ARBA" id="ARBA00022679"/>
    </source>
</evidence>
<keyword evidence="8" id="KW-0863">Zinc-finger</keyword>
<evidence type="ECO:0000256" key="4">
    <source>
        <dbReference type="ARBA" id="ARBA00022553"/>
    </source>
</evidence>
<dbReference type="GO" id="GO:0005737">
    <property type="term" value="C:cytoplasm"/>
    <property type="evidence" value="ECO:0007669"/>
    <property type="project" value="TreeGrafter"/>
</dbReference>
<feature type="binding site" evidence="15">
    <location>
        <position position="79"/>
    </location>
    <ligand>
        <name>ATP</name>
        <dbReference type="ChEBI" id="CHEBI:30616"/>
    </ligand>
</feature>
<dbReference type="Pfam" id="PF15796">
    <property type="entry name" value="KELK"/>
    <property type="match status" value="1"/>
</dbReference>
<comment type="catalytic activity">
    <reaction evidence="13">
        <text>L-threonyl-[protein] + ATP = O-phospho-L-threonyl-[protein] + ADP + H(+)</text>
        <dbReference type="Rhea" id="RHEA:46608"/>
        <dbReference type="Rhea" id="RHEA-COMP:11060"/>
        <dbReference type="Rhea" id="RHEA-COMP:11605"/>
        <dbReference type="ChEBI" id="CHEBI:15378"/>
        <dbReference type="ChEBI" id="CHEBI:30013"/>
        <dbReference type="ChEBI" id="CHEBI:30616"/>
        <dbReference type="ChEBI" id="CHEBI:61977"/>
        <dbReference type="ChEBI" id="CHEBI:456216"/>
        <dbReference type="EC" id="2.7.11.1"/>
    </reaction>
</comment>
<dbReference type="InterPro" id="IPR011009">
    <property type="entry name" value="Kinase-like_dom_sf"/>
</dbReference>
<feature type="coiled-coil region" evidence="16">
    <location>
        <begin position="679"/>
        <end position="799"/>
    </location>
</feature>
<evidence type="ECO:0000313" key="24">
    <source>
        <dbReference type="Proteomes" id="UP000887572"/>
    </source>
</evidence>
<dbReference type="CDD" id="cd05597">
    <property type="entry name" value="STKc_DMPK_like"/>
    <property type="match status" value="1"/>
</dbReference>
<feature type="compositionally biased region" description="Low complexity" evidence="17">
    <location>
        <begin position="1967"/>
        <end position="1982"/>
    </location>
</feature>
<dbReference type="CDD" id="cd00132">
    <property type="entry name" value="CRIB"/>
    <property type="match status" value="1"/>
</dbReference>
<dbReference type="GO" id="GO:0008270">
    <property type="term" value="F:zinc ion binding"/>
    <property type="evidence" value="ECO:0007669"/>
    <property type="project" value="UniProtKB-KW"/>
</dbReference>
<feature type="compositionally biased region" description="Basic residues" evidence="17">
    <location>
        <begin position="1953"/>
        <end position="1966"/>
    </location>
</feature>
<evidence type="ECO:0000256" key="7">
    <source>
        <dbReference type="ARBA" id="ARBA00022741"/>
    </source>
</evidence>
<evidence type="ECO:0000256" key="6">
    <source>
        <dbReference type="ARBA" id="ARBA00022723"/>
    </source>
</evidence>
<feature type="compositionally biased region" description="Polar residues" evidence="17">
    <location>
        <begin position="844"/>
        <end position="872"/>
    </location>
</feature>
<organism evidence="24 25">
    <name type="scientific">Globodera rostochiensis</name>
    <name type="common">Golden nematode worm</name>
    <name type="synonym">Heterodera rostochiensis</name>
    <dbReference type="NCBI Taxonomy" id="31243"/>
    <lineage>
        <taxon>Eukaryota</taxon>
        <taxon>Metazoa</taxon>
        <taxon>Ecdysozoa</taxon>
        <taxon>Nematoda</taxon>
        <taxon>Chromadorea</taxon>
        <taxon>Rhabditida</taxon>
        <taxon>Tylenchina</taxon>
        <taxon>Tylenchomorpha</taxon>
        <taxon>Tylenchoidea</taxon>
        <taxon>Heteroderidae</taxon>
        <taxon>Heteroderinae</taxon>
        <taxon>Globodera</taxon>
    </lineage>
</organism>
<dbReference type="CDD" id="cd20809">
    <property type="entry name" value="C1_MRCK"/>
    <property type="match status" value="1"/>
</dbReference>
<evidence type="ECO:0000256" key="9">
    <source>
        <dbReference type="ARBA" id="ARBA00022777"/>
    </source>
</evidence>
<feature type="domain" description="CRIB" evidence="21">
    <location>
        <begin position="1869"/>
        <end position="1882"/>
    </location>
</feature>
<dbReference type="Gene3D" id="1.10.510.10">
    <property type="entry name" value="Transferase(Phosphotransferase) domain 1"/>
    <property type="match status" value="1"/>
</dbReference>
<dbReference type="GO" id="GO:0031032">
    <property type="term" value="P:actomyosin structure organization"/>
    <property type="evidence" value="ECO:0007669"/>
    <property type="project" value="TreeGrafter"/>
</dbReference>
<feature type="compositionally biased region" description="Polar residues" evidence="17">
    <location>
        <begin position="1983"/>
        <end position="2003"/>
    </location>
</feature>
<evidence type="ECO:0000259" key="23">
    <source>
        <dbReference type="PROSITE" id="PS51285"/>
    </source>
</evidence>
<dbReference type="PROSITE" id="PS00107">
    <property type="entry name" value="PROTEIN_KINASE_ATP"/>
    <property type="match status" value="1"/>
</dbReference>
<feature type="domain" description="AGC-kinase C-terminal" evidence="23">
    <location>
        <begin position="319"/>
        <end position="391"/>
    </location>
</feature>
<dbReference type="Pfam" id="PF00130">
    <property type="entry name" value="C1_1"/>
    <property type="match status" value="1"/>
</dbReference>
<feature type="compositionally biased region" description="Low complexity" evidence="17">
    <location>
        <begin position="1827"/>
        <end position="1839"/>
    </location>
</feature>
<dbReference type="InterPro" id="IPR001180">
    <property type="entry name" value="CNH_dom"/>
</dbReference>
<dbReference type="GO" id="GO:0004674">
    <property type="term" value="F:protein serine/threonine kinase activity"/>
    <property type="evidence" value="ECO:0007669"/>
    <property type="project" value="UniProtKB-KW"/>
</dbReference>
<dbReference type="SUPFAM" id="SSF57889">
    <property type="entry name" value="Cysteine-rich domain"/>
    <property type="match status" value="1"/>
</dbReference>
<keyword evidence="5" id="KW-0808">Transferase</keyword>
<dbReference type="Proteomes" id="UP000887572">
    <property type="component" value="Unplaced"/>
</dbReference>
<feature type="coiled-coil region" evidence="16">
    <location>
        <begin position="1389"/>
        <end position="1416"/>
    </location>
</feature>
<evidence type="ECO:0000259" key="21">
    <source>
        <dbReference type="PROSITE" id="PS50108"/>
    </source>
</evidence>
<dbReference type="Pfam" id="PF00780">
    <property type="entry name" value="CNH"/>
    <property type="match status" value="1"/>
</dbReference>
<dbReference type="PROSITE" id="PS50003">
    <property type="entry name" value="PH_DOMAIN"/>
    <property type="match status" value="1"/>
</dbReference>
<keyword evidence="6" id="KW-0479">Metal-binding</keyword>
<dbReference type="Gene3D" id="3.30.60.20">
    <property type="match status" value="1"/>
</dbReference>
<evidence type="ECO:0000256" key="10">
    <source>
        <dbReference type="ARBA" id="ARBA00022833"/>
    </source>
</evidence>
<dbReference type="InterPro" id="IPR017441">
    <property type="entry name" value="Protein_kinase_ATP_BS"/>
</dbReference>
<dbReference type="SUPFAM" id="SSF50729">
    <property type="entry name" value="PH domain-like"/>
    <property type="match status" value="1"/>
</dbReference>
<dbReference type="PROSITE" id="PS50081">
    <property type="entry name" value="ZF_DAG_PE_2"/>
    <property type="match status" value="1"/>
</dbReference>
<dbReference type="PROSITE" id="PS50011">
    <property type="entry name" value="PROTEIN_KINASE_DOM"/>
    <property type="match status" value="1"/>
</dbReference>
<dbReference type="InterPro" id="IPR008271">
    <property type="entry name" value="Ser/Thr_kinase_AS"/>
</dbReference>
<dbReference type="InterPro" id="IPR000719">
    <property type="entry name" value="Prot_kinase_dom"/>
</dbReference>
<dbReference type="SUPFAM" id="SSF56112">
    <property type="entry name" value="Protein kinase-like (PK-like)"/>
    <property type="match status" value="1"/>
</dbReference>
<feature type="compositionally biased region" description="Basic and acidic residues" evidence="17">
    <location>
        <begin position="1852"/>
        <end position="1865"/>
    </location>
</feature>
<dbReference type="InterPro" id="IPR011993">
    <property type="entry name" value="PH-like_dom_sf"/>
</dbReference>
<name>A0A914H6S9_GLORO</name>
<evidence type="ECO:0000256" key="2">
    <source>
        <dbReference type="ARBA" id="ARBA00012513"/>
    </source>
</evidence>
<dbReference type="InterPro" id="IPR050839">
    <property type="entry name" value="Rho-assoc_Ser/Thr_Kinase"/>
</dbReference>
<dbReference type="WBParaSite" id="Gr19_v10_g14719.t1">
    <property type="protein sequence ID" value="Gr19_v10_g14719.t1"/>
    <property type="gene ID" value="Gr19_v10_g14719"/>
</dbReference>
<dbReference type="GO" id="GO:0005856">
    <property type="term" value="C:cytoskeleton"/>
    <property type="evidence" value="ECO:0007669"/>
    <property type="project" value="TreeGrafter"/>
</dbReference>
<evidence type="ECO:0000256" key="3">
    <source>
        <dbReference type="ARBA" id="ARBA00022527"/>
    </source>
</evidence>
<dbReference type="PROSITE" id="PS51285">
    <property type="entry name" value="AGC_KINASE_CTER"/>
    <property type="match status" value="1"/>
</dbReference>
<feature type="domain" description="PH" evidence="18">
    <location>
        <begin position="1248"/>
        <end position="1440"/>
    </location>
</feature>
<keyword evidence="10" id="KW-0862">Zinc</keyword>
<dbReference type="InterPro" id="IPR000095">
    <property type="entry name" value="CRIB_dom"/>
</dbReference>
<feature type="region of interest" description="Disordered" evidence="17">
    <location>
        <begin position="844"/>
        <end position="882"/>
    </location>
</feature>
<feature type="coiled-coil region" evidence="16">
    <location>
        <begin position="892"/>
        <end position="954"/>
    </location>
</feature>
<keyword evidence="7 15" id="KW-0547">Nucleotide-binding</keyword>
<keyword evidence="12 16" id="KW-0175">Coiled coil</keyword>
<dbReference type="FunFam" id="1.10.510.10:FF:000014">
    <property type="entry name" value="Non-specific serine/threonine protein kinase"/>
    <property type="match status" value="1"/>
</dbReference>
<dbReference type="Pfam" id="PF25346">
    <property type="entry name" value="PH_MRCK"/>
    <property type="match status" value="1"/>
</dbReference>
<dbReference type="InterPro" id="IPR000961">
    <property type="entry name" value="AGC-kinase_C"/>
</dbReference>
<evidence type="ECO:0000259" key="19">
    <source>
        <dbReference type="PROSITE" id="PS50011"/>
    </source>
</evidence>
<keyword evidence="3" id="KW-0723">Serine/threonine-protein kinase</keyword>
<dbReference type="Pfam" id="PF00069">
    <property type="entry name" value="Pkinase"/>
    <property type="match status" value="1"/>
</dbReference>
<dbReference type="SMART" id="SM00133">
    <property type="entry name" value="S_TK_X"/>
    <property type="match status" value="1"/>
</dbReference>
<dbReference type="SMART" id="SM00036">
    <property type="entry name" value="CNH"/>
    <property type="match status" value="1"/>
</dbReference>
<dbReference type="PROSITE" id="PS00479">
    <property type="entry name" value="ZF_DAG_PE_1"/>
    <property type="match status" value="1"/>
</dbReference>
<evidence type="ECO:0000256" key="17">
    <source>
        <dbReference type="SAM" id="MobiDB-lite"/>
    </source>
</evidence>
<evidence type="ECO:0000256" key="12">
    <source>
        <dbReference type="ARBA" id="ARBA00023054"/>
    </source>
</evidence>
<dbReference type="PROSITE" id="PS50219">
    <property type="entry name" value="CNH"/>
    <property type="match status" value="1"/>
</dbReference>
<dbReference type="Gene3D" id="2.30.29.30">
    <property type="entry name" value="Pleckstrin-homology domain (PH domain)/Phosphotyrosine-binding domain (PTB)"/>
    <property type="match status" value="1"/>
</dbReference>
<keyword evidence="4" id="KW-0597">Phosphoprotein</keyword>
<feature type="compositionally biased region" description="Low complexity" evidence="17">
    <location>
        <begin position="1896"/>
        <end position="1913"/>
    </location>
</feature>
<comment type="similarity">
    <text evidence="1">Belongs to the protein kinase superfamily. AGC Ser/Thr protein kinase family. DMPK subfamily.</text>
</comment>
<sequence length="2060" mass="229094">METLLDALVCLYDECCNSTLRKEKSIAEFVEYAKPIVARVKALRLCRDDFEVLKVIGRGSFGEVAVVRLANTDKIYAMKILNKWEMLKRAETACFKEERDVMVFGDRQWITNLHYAFQDEKNLYLVMDYYVGGDLLTLLSKFEEEHGHVPEHMAKFYVAEMILAIDSVHRLGYVHRDIKPDNVLLDITGHIKLGDFGSCLRRQADGTVSATTAVGTPDYISPETLRAVEDGRGRYGAECDWWSLGICMYEMIFGETPFYAESLVDTYGKIMNHEEMFEFPEEIDISDDAKDLISRLICAREMRLGKNGLDDFRGHPFFAGIDWTQLRTAEAPYKPEVSSPTDTSNFDTSVVANDFTPCETQPPKVTAPFTGLHLPFIGFTYTSGSVFSDATSLLETIQNGLRPVLLLDASASSVLGQQQQRIGVLPRLPSLTDPKPSEQQQPAEEDDEREAPPREPQPPLPESPAHQDQLVAQLKDEIQILRKRLEDEQSQRPTKQAGVEELEKKCKEVKEKNQQLILQKQDLQKEVEELLEKAQTQSREWKSALKQRDVALQDYEETNTELAETRSRLTKAESSLRDQEHRARQFEEKCDIYKAELRAALASRAEGDARLTALEKELEEERAAKALVESKLLKLDNSTQQQQQQLGTEEPLKMDDDVVGTSEMKEDNDDAGVGNGMEAAAAAAAAQSLEEQRQRFQEALQSEEMRRHELAEHWQKQVADMQRLVDEQQQRVQQQRNENEEDKLLWSKQHQEHMLNVEKLYGARMKTMECECADVRAENEQLRTENSRLEQELLCQQRMSAQIQEIVQFVSDGKERQELLQDVTTRLAGELECFKRQQQQHIGGGQSTAAATPSQYQQQNSRDGSYANTPVNDSPLRTWGSRRMNKQAKYGRFEAQQQLDAEMRAKRQAQDELREVREQKDRLEHELEEYRRKLRQQQEEMERMNQENASLLRQQHWAMRNWAPQRGDGGSAAAAAAAAAAAVLIDTSSGGAGGGGAPPSSSSVVSGGVVSNLMEQTIAQQHRFNANFFNRSFSSSSNSPSAPAVAPVGGGGAGAIVSQQPCPTATTTMASSSRSPAANYVLDEYEPPSVLNYSRSPALMNQSFASAAVSPPQHQHQHQQFPFHPQFYENARFYTPYAAAAAAASAHHSPMGAAASIMRPSAANPKSIQSLNNAFNGEGHHFVNASLRAPTKCVVCTSVLIGADRQGMYCQECQVACHVGCLNKVPKECPVPNDLRRSDGIDMMRGNGTAYQGAVKTPKNGGVKRGWQTTYVIVCDFKLYLYDCQTDGRHGKIVSIDPQIRQVLDMKDPDFQVSPATENDAIHASKSDLPKIFKVAFSQVHDFHTCAAFPPPPPAVGALSEMMQDEKSMMTVSSHCSSGSQNSSSYTINNNTSATADQLQNSHQQQQQQNALISRQYALLMADTKEEAQKWVIALTELRNLFLRSGLPRKDAFVVRELCDHAALAQLRSAQCAVLIDQGRFVLGLSDQGLISVELDKEIITPVGGEAENKKRNVEQVDYDLEEQLLIALVGVGKERHVRLIPTAALDGRDLKWIKVSETRGCHLLCWGRGHSPRTAPHGAPPGTQHYFACAIQKSVVVFQINRTEKRHARVREMAMPGQPQCLKIAGGRLFVGYPSSFRVWDLLDNSQLSLVNLEDQSLQFLNQILHDAEMVISVHGGGAAAGEHGEDDDAGGGDVQLQHQQQTAKEYLLVFQKLGIYVDGQGRRSRAHELMFPCRLSAVGKFAFRRPFLLHFSEHQICVFNIHTAEWVQTVNLRSARPLNQSGLFTLCQMLDLPHLVLLGMRTPSTEEQQFLPALMANRRQSGAGISAGVDSSGAAGALQPKRRRKFSMRNSKDECKSRTDRRSQLPISGPSNFVHVVHMGPGNVVELQNLMDLNTSNSPSASPGGSAGNTAEKARHQFAASNPVIRSTSTSSTSTTTGAPVANKHQQQQQHGHHQQHHHHHHLHQQVASSAAARPQSAQSRNSDVPSTASRSAATTVNPIHQQQQQIDPNDPNGDYYLEPVNSPAFRAKQAQSAAAALLMNNNAPSPPSVPPPKRPNK</sequence>
<evidence type="ECO:0000256" key="15">
    <source>
        <dbReference type="PROSITE-ProRule" id="PRU10141"/>
    </source>
</evidence>
<feature type="domain" description="Phorbol-ester/DAG-type" evidence="20">
    <location>
        <begin position="1179"/>
        <end position="1229"/>
    </location>
</feature>
<feature type="region of interest" description="Disordered" evidence="17">
    <location>
        <begin position="1827"/>
        <end position="1875"/>
    </location>
</feature>
<evidence type="ECO:0000256" key="8">
    <source>
        <dbReference type="ARBA" id="ARBA00022771"/>
    </source>
</evidence>
<dbReference type="GO" id="GO:0005524">
    <property type="term" value="F:ATP binding"/>
    <property type="evidence" value="ECO:0007669"/>
    <property type="project" value="UniProtKB-UniRule"/>
</dbReference>
<keyword evidence="24" id="KW-1185">Reference proteome</keyword>
<proteinExistence type="inferred from homology"/>
<dbReference type="PANTHER" id="PTHR22988:SF66">
    <property type="entry name" value="SERINE_THREONINE-PROTEIN KINASE GENGHIS KHAN"/>
    <property type="match status" value="1"/>
</dbReference>
<feature type="region of interest" description="Disordered" evidence="17">
    <location>
        <begin position="1895"/>
        <end position="2025"/>
    </location>
</feature>
<dbReference type="PROSITE" id="PS00108">
    <property type="entry name" value="PROTEIN_KINASE_ST"/>
    <property type="match status" value="1"/>
</dbReference>
<dbReference type="PANTHER" id="PTHR22988">
    <property type="entry name" value="MYOTONIC DYSTROPHY S/T KINASE-RELATED"/>
    <property type="match status" value="1"/>
</dbReference>
<evidence type="ECO:0000313" key="25">
    <source>
        <dbReference type="WBParaSite" id="Gr19_v10_g14719.t1"/>
    </source>
</evidence>
<evidence type="ECO:0000256" key="14">
    <source>
        <dbReference type="ARBA" id="ARBA00048679"/>
    </source>
</evidence>
<comment type="catalytic activity">
    <reaction evidence="14">
        <text>L-seryl-[protein] + ATP = O-phospho-L-seryl-[protein] + ADP + H(+)</text>
        <dbReference type="Rhea" id="RHEA:17989"/>
        <dbReference type="Rhea" id="RHEA-COMP:9863"/>
        <dbReference type="Rhea" id="RHEA-COMP:11604"/>
        <dbReference type="ChEBI" id="CHEBI:15378"/>
        <dbReference type="ChEBI" id="CHEBI:29999"/>
        <dbReference type="ChEBI" id="CHEBI:30616"/>
        <dbReference type="ChEBI" id="CHEBI:83421"/>
        <dbReference type="ChEBI" id="CHEBI:456216"/>
        <dbReference type="EC" id="2.7.11.1"/>
    </reaction>
</comment>
<evidence type="ECO:0000256" key="16">
    <source>
        <dbReference type="SAM" id="Coils"/>
    </source>
</evidence>
<dbReference type="InterPro" id="IPR017892">
    <property type="entry name" value="Pkinase_C"/>
</dbReference>
<keyword evidence="9" id="KW-0418">Kinase</keyword>
<evidence type="ECO:0000256" key="11">
    <source>
        <dbReference type="ARBA" id="ARBA00022840"/>
    </source>
</evidence>
<dbReference type="InterPro" id="IPR001849">
    <property type="entry name" value="PH_domain"/>
</dbReference>
<dbReference type="InterPro" id="IPR031597">
    <property type="entry name" value="KELK"/>
</dbReference>
<feature type="domain" description="CNH" evidence="22">
    <location>
        <begin position="1467"/>
        <end position="1787"/>
    </location>
</feature>
<dbReference type="InterPro" id="IPR057529">
    <property type="entry name" value="MRCK/ROCK_PH"/>
</dbReference>